<dbReference type="Pfam" id="PF07714">
    <property type="entry name" value="PK_Tyr_Ser-Thr"/>
    <property type="match status" value="1"/>
</dbReference>
<dbReference type="EC" id="2.7.11.1" evidence="10"/>
<keyword evidence="5 7" id="KW-1133">Transmembrane helix</keyword>
<feature type="transmembrane region" description="Helical" evidence="7">
    <location>
        <begin position="245"/>
        <end position="269"/>
    </location>
</feature>
<evidence type="ECO:0000256" key="5">
    <source>
        <dbReference type="ARBA" id="ARBA00022989"/>
    </source>
</evidence>
<dbReference type="GO" id="GO:0004674">
    <property type="term" value="F:protein serine/threonine kinase activity"/>
    <property type="evidence" value="ECO:0007669"/>
    <property type="project" value="UniProtKB-EC"/>
</dbReference>
<evidence type="ECO:0000259" key="9">
    <source>
        <dbReference type="PROSITE" id="PS50011"/>
    </source>
</evidence>
<dbReference type="Proteomes" id="UP001341840">
    <property type="component" value="Unassembled WGS sequence"/>
</dbReference>
<dbReference type="InterPro" id="IPR013210">
    <property type="entry name" value="LRR_N_plant-typ"/>
</dbReference>
<dbReference type="InterPro" id="IPR032675">
    <property type="entry name" value="LRR_dom_sf"/>
</dbReference>
<sequence length="652" mass="72598">MALIITGRGHRRSWPCTIILNIHLLVTVVAASDTDLLLKFKESLQFNGDALSSWNATTPPCNGGKPNWPHILCYNGNTWGIKLERMGIKGSIDMDSLKGLPYLRTISFMHNNLEGSWPELNRLPGLKAVYLSDNQFSGEIPGDAFAGMQWLKKIYLSNNKFSGRLPSSLTTMPRLRELRMEGNQFKGTIPELPPTLRSLCVANNQLEGQIPRNLTKFPRASFAPGNKKLCGFPLRNRCASNKTSLASVLVLAILALLAILLIALFLLCLHKKKKQRKEEEEITHHQPPIITTTTSAAREPETSLTLEAPSIPSTLNKKVGDLSEDVDGGSVRSLRSNNGSSRGCKKAESLRLSFVKLEEGREEFDMQDLLKASAEILGSGPYSSSYKASLLSGTKMVVVKRYKQMNNCSKDEFQEHMRRIGMLTHPNLLPLVAYYFRKEEKLLVTDFVGNGSLCVRLHGHQALGLPSLKWPTRLKIVKGISSGLEHLYKEMPSFIAPHGHLKSSNVLLNESYEPILTDYALVPLINQELAPDIMVIYKSPEYLQQGRVTKKSDVWSLGILILEILTGKIPSNFLQQGKGSELSLANWVDSIVPEKWSSEVFDKQMGASRENEVEISKLLRIALACCEADVNKRLDIKEAVDRIQEVKESGGN</sequence>
<evidence type="ECO:0000256" key="6">
    <source>
        <dbReference type="ARBA" id="ARBA00023136"/>
    </source>
</evidence>
<feature type="signal peptide" evidence="8">
    <location>
        <begin position="1"/>
        <end position="31"/>
    </location>
</feature>
<dbReference type="InterPro" id="IPR000719">
    <property type="entry name" value="Prot_kinase_dom"/>
</dbReference>
<keyword evidence="8" id="KW-0732">Signal</keyword>
<dbReference type="Pfam" id="PF08263">
    <property type="entry name" value="LRRNT_2"/>
    <property type="match status" value="1"/>
</dbReference>
<dbReference type="InterPro" id="IPR001611">
    <property type="entry name" value="Leu-rich_rpt"/>
</dbReference>
<dbReference type="Gene3D" id="1.10.510.10">
    <property type="entry name" value="Transferase(Phosphotransferase) domain 1"/>
    <property type="match status" value="1"/>
</dbReference>
<feature type="chain" id="PRO_5046669229" evidence="8">
    <location>
        <begin position="32"/>
        <end position="652"/>
    </location>
</feature>
<dbReference type="PANTHER" id="PTHR48007">
    <property type="entry name" value="LEUCINE-RICH REPEAT RECEPTOR-LIKE PROTEIN KINASE PXC1"/>
    <property type="match status" value="1"/>
</dbReference>
<evidence type="ECO:0000256" key="3">
    <source>
        <dbReference type="ARBA" id="ARBA00022692"/>
    </source>
</evidence>
<keyword evidence="2" id="KW-0433">Leucine-rich repeat</keyword>
<comment type="subcellular location">
    <subcellularLocation>
        <location evidence="1">Membrane</location>
    </subcellularLocation>
</comment>
<evidence type="ECO:0000256" key="4">
    <source>
        <dbReference type="ARBA" id="ARBA00022737"/>
    </source>
</evidence>
<evidence type="ECO:0000256" key="8">
    <source>
        <dbReference type="SAM" id="SignalP"/>
    </source>
</evidence>
<dbReference type="InterPro" id="IPR001245">
    <property type="entry name" value="Ser-Thr/Tyr_kinase_cat_dom"/>
</dbReference>
<keyword evidence="3 7" id="KW-0812">Transmembrane</keyword>
<accession>A0ABU6ZBD3</accession>
<dbReference type="Gene3D" id="3.30.200.20">
    <property type="entry name" value="Phosphorylase Kinase, domain 1"/>
    <property type="match status" value="1"/>
</dbReference>
<dbReference type="SUPFAM" id="SSF52058">
    <property type="entry name" value="L domain-like"/>
    <property type="match status" value="1"/>
</dbReference>
<reference evidence="10 11" key="1">
    <citation type="journal article" date="2023" name="Plants (Basel)">
        <title>Bridging the Gap: Combining Genomics and Transcriptomics Approaches to Understand Stylosanthes scabra, an Orphan Legume from the Brazilian Caatinga.</title>
        <authorList>
            <person name="Ferreira-Neto J.R.C."/>
            <person name="da Silva M.D."/>
            <person name="Binneck E."/>
            <person name="de Melo N.F."/>
            <person name="da Silva R.H."/>
            <person name="de Melo A.L.T.M."/>
            <person name="Pandolfi V."/>
            <person name="Bustamante F.O."/>
            <person name="Brasileiro-Vidal A.C."/>
            <person name="Benko-Iseppon A.M."/>
        </authorList>
    </citation>
    <scope>NUCLEOTIDE SEQUENCE [LARGE SCALE GENOMIC DNA]</scope>
    <source>
        <tissue evidence="10">Leaves</tissue>
    </source>
</reference>
<dbReference type="SUPFAM" id="SSF56112">
    <property type="entry name" value="Protein kinase-like (PK-like)"/>
    <property type="match status" value="1"/>
</dbReference>
<dbReference type="InterPro" id="IPR011009">
    <property type="entry name" value="Kinase-like_dom_sf"/>
</dbReference>
<dbReference type="Pfam" id="PF13855">
    <property type="entry name" value="LRR_8"/>
    <property type="match status" value="1"/>
</dbReference>
<evidence type="ECO:0000313" key="11">
    <source>
        <dbReference type="Proteomes" id="UP001341840"/>
    </source>
</evidence>
<dbReference type="Gene3D" id="3.80.10.10">
    <property type="entry name" value="Ribonuclease Inhibitor"/>
    <property type="match status" value="2"/>
</dbReference>
<name>A0ABU6ZBD3_9FABA</name>
<evidence type="ECO:0000256" key="7">
    <source>
        <dbReference type="SAM" id="Phobius"/>
    </source>
</evidence>
<dbReference type="InterPro" id="IPR046959">
    <property type="entry name" value="PRK1-6/SRF4-like"/>
</dbReference>
<evidence type="ECO:0000256" key="1">
    <source>
        <dbReference type="ARBA" id="ARBA00004370"/>
    </source>
</evidence>
<keyword evidence="10" id="KW-0808">Transferase</keyword>
<feature type="domain" description="Protein kinase" evidence="9">
    <location>
        <begin position="371"/>
        <end position="647"/>
    </location>
</feature>
<keyword evidence="6 7" id="KW-0472">Membrane</keyword>
<gene>
    <name evidence="10" type="primary">PRK1_4</name>
    <name evidence="10" type="ORF">PIB30_038278</name>
</gene>
<keyword evidence="11" id="KW-1185">Reference proteome</keyword>
<dbReference type="PROSITE" id="PS50011">
    <property type="entry name" value="PROTEIN_KINASE_DOM"/>
    <property type="match status" value="1"/>
</dbReference>
<dbReference type="EMBL" id="JASCZI010272057">
    <property type="protein sequence ID" value="MED6219705.1"/>
    <property type="molecule type" value="Genomic_DNA"/>
</dbReference>
<evidence type="ECO:0000256" key="2">
    <source>
        <dbReference type="ARBA" id="ARBA00022614"/>
    </source>
</evidence>
<evidence type="ECO:0000313" key="10">
    <source>
        <dbReference type="EMBL" id="MED6219705.1"/>
    </source>
</evidence>
<dbReference type="PANTHER" id="PTHR48007:SF64">
    <property type="entry name" value="POLLEN RECEPTOR-LIKE KINASE 1"/>
    <property type="match status" value="1"/>
</dbReference>
<protein>
    <submittedName>
        <fullName evidence="10">Actin-regulating kinase prk1</fullName>
        <ecNumber evidence="10">2.7.11.1</ecNumber>
    </submittedName>
</protein>
<comment type="caution">
    <text evidence="10">The sequence shown here is derived from an EMBL/GenBank/DDBJ whole genome shotgun (WGS) entry which is preliminary data.</text>
</comment>
<proteinExistence type="predicted"/>
<keyword evidence="4" id="KW-0677">Repeat</keyword>
<organism evidence="10 11">
    <name type="scientific">Stylosanthes scabra</name>
    <dbReference type="NCBI Taxonomy" id="79078"/>
    <lineage>
        <taxon>Eukaryota</taxon>
        <taxon>Viridiplantae</taxon>
        <taxon>Streptophyta</taxon>
        <taxon>Embryophyta</taxon>
        <taxon>Tracheophyta</taxon>
        <taxon>Spermatophyta</taxon>
        <taxon>Magnoliopsida</taxon>
        <taxon>eudicotyledons</taxon>
        <taxon>Gunneridae</taxon>
        <taxon>Pentapetalae</taxon>
        <taxon>rosids</taxon>
        <taxon>fabids</taxon>
        <taxon>Fabales</taxon>
        <taxon>Fabaceae</taxon>
        <taxon>Papilionoideae</taxon>
        <taxon>50 kb inversion clade</taxon>
        <taxon>dalbergioids sensu lato</taxon>
        <taxon>Dalbergieae</taxon>
        <taxon>Pterocarpus clade</taxon>
        <taxon>Stylosanthes</taxon>
    </lineage>
</organism>
<keyword evidence="10" id="KW-0418">Kinase</keyword>